<dbReference type="Gene3D" id="3.90.470.10">
    <property type="entry name" value="Ribosomal protein L22/L17"/>
    <property type="match status" value="1"/>
</dbReference>
<name>A0A5N5G611_9ROSA</name>
<accession>A0A5N5G611</accession>
<dbReference type="OrthoDB" id="10254664at2759"/>
<reference evidence="2" key="2">
    <citation type="submission" date="2019-10" db="EMBL/GenBank/DDBJ databases">
        <title>A de novo genome assembly of a pear dwarfing rootstock.</title>
        <authorList>
            <person name="Wang F."/>
            <person name="Wang J."/>
            <person name="Li S."/>
            <person name="Zhang Y."/>
            <person name="Fang M."/>
            <person name="Ma L."/>
            <person name="Zhao Y."/>
            <person name="Jiang S."/>
        </authorList>
    </citation>
    <scope>NUCLEOTIDE SEQUENCE [LARGE SCALE GENOMIC DNA]</scope>
</reference>
<organism evidence="1 2">
    <name type="scientific">Pyrus ussuriensis x Pyrus communis</name>
    <dbReference type="NCBI Taxonomy" id="2448454"/>
    <lineage>
        <taxon>Eukaryota</taxon>
        <taxon>Viridiplantae</taxon>
        <taxon>Streptophyta</taxon>
        <taxon>Embryophyta</taxon>
        <taxon>Tracheophyta</taxon>
        <taxon>Spermatophyta</taxon>
        <taxon>Magnoliopsida</taxon>
        <taxon>eudicotyledons</taxon>
        <taxon>Gunneridae</taxon>
        <taxon>Pentapetalae</taxon>
        <taxon>rosids</taxon>
        <taxon>fabids</taxon>
        <taxon>Rosales</taxon>
        <taxon>Rosaceae</taxon>
        <taxon>Amygdaloideae</taxon>
        <taxon>Maleae</taxon>
        <taxon>Pyrus</taxon>
    </lineage>
</organism>
<comment type="caution">
    <text evidence="1">The sequence shown here is derived from an EMBL/GenBank/DDBJ whole genome shotgun (WGS) entry which is preliminary data.</text>
</comment>
<keyword evidence="1" id="KW-0689">Ribosomal protein</keyword>
<dbReference type="PANTHER" id="PTHR11593:SF10">
    <property type="entry name" value="60S RIBOSOMAL PROTEIN L17"/>
    <property type="match status" value="1"/>
</dbReference>
<dbReference type="GO" id="GO:0003735">
    <property type="term" value="F:structural constituent of ribosome"/>
    <property type="evidence" value="ECO:0007669"/>
    <property type="project" value="InterPro"/>
</dbReference>
<keyword evidence="2" id="KW-1185">Reference proteome</keyword>
<dbReference type="SUPFAM" id="SSF54843">
    <property type="entry name" value="Ribosomal protein L22"/>
    <property type="match status" value="1"/>
</dbReference>
<dbReference type="PANTHER" id="PTHR11593">
    <property type="entry name" value="60S RIBOSOMAL PROTEIN L17"/>
    <property type="match status" value="1"/>
</dbReference>
<dbReference type="InterPro" id="IPR005721">
    <property type="entry name" value="Ribosomal_uL22_euk/arc"/>
</dbReference>
<reference evidence="1 2" key="3">
    <citation type="submission" date="2019-11" db="EMBL/GenBank/DDBJ databases">
        <title>A de novo genome assembly of a pear dwarfing rootstock.</title>
        <authorList>
            <person name="Wang F."/>
            <person name="Wang J."/>
            <person name="Li S."/>
            <person name="Zhang Y."/>
            <person name="Fang M."/>
            <person name="Ma L."/>
            <person name="Zhao Y."/>
            <person name="Jiang S."/>
        </authorList>
    </citation>
    <scope>NUCLEOTIDE SEQUENCE [LARGE SCALE GENOMIC DNA]</scope>
    <source>
        <strain evidence="1">S2</strain>
        <tissue evidence="1">Leaf</tissue>
    </source>
</reference>
<dbReference type="GO" id="GO:0002181">
    <property type="term" value="P:cytoplasmic translation"/>
    <property type="evidence" value="ECO:0007669"/>
    <property type="project" value="TreeGrafter"/>
</dbReference>
<sequence length="64" mass="7261">MHLAKAKRCLEDVLAHKQANNHQSNGQGHWPVKFANFILDLLKNAEVKGLDVDSLYVSHFHVVK</sequence>
<evidence type="ECO:0000313" key="2">
    <source>
        <dbReference type="Proteomes" id="UP000327157"/>
    </source>
</evidence>
<protein>
    <submittedName>
        <fullName evidence="1">60S ribosomal protein L17-2-like</fullName>
    </submittedName>
</protein>
<reference evidence="1 2" key="1">
    <citation type="submission" date="2019-09" db="EMBL/GenBank/DDBJ databases">
        <authorList>
            <person name="Ou C."/>
        </authorList>
    </citation>
    <scope>NUCLEOTIDE SEQUENCE [LARGE SCALE GENOMIC DNA]</scope>
    <source>
        <strain evidence="1">S2</strain>
        <tissue evidence="1">Leaf</tissue>
    </source>
</reference>
<dbReference type="GO" id="GO:0022625">
    <property type="term" value="C:cytosolic large ribosomal subunit"/>
    <property type="evidence" value="ECO:0007669"/>
    <property type="project" value="TreeGrafter"/>
</dbReference>
<keyword evidence="1" id="KW-0687">Ribonucleoprotein</keyword>
<proteinExistence type="predicted"/>
<dbReference type="Proteomes" id="UP000327157">
    <property type="component" value="Chromosome 17"/>
</dbReference>
<gene>
    <name evidence="1" type="ORF">D8674_018877</name>
</gene>
<dbReference type="InterPro" id="IPR036394">
    <property type="entry name" value="Ribosomal_uL22_sf"/>
</dbReference>
<evidence type="ECO:0000313" key="1">
    <source>
        <dbReference type="EMBL" id="KAB2610845.1"/>
    </source>
</evidence>
<dbReference type="EMBL" id="SMOL01000487">
    <property type="protein sequence ID" value="KAB2610845.1"/>
    <property type="molecule type" value="Genomic_DNA"/>
</dbReference>
<dbReference type="AlphaFoldDB" id="A0A5N5G611"/>